<dbReference type="SUPFAM" id="SSF50044">
    <property type="entry name" value="SH3-domain"/>
    <property type="match status" value="1"/>
</dbReference>
<evidence type="ECO:0000259" key="3">
    <source>
        <dbReference type="PROSITE" id="PS50002"/>
    </source>
</evidence>
<dbReference type="InterPro" id="IPR001452">
    <property type="entry name" value="SH3_domain"/>
</dbReference>
<accession>A0A8C4QDY9</accession>
<organism evidence="4 5">
    <name type="scientific">Eptatretus burgeri</name>
    <name type="common">Inshore hagfish</name>
    <dbReference type="NCBI Taxonomy" id="7764"/>
    <lineage>
        <taxon>Eukaryota</taxon>
        <taxon>Metazoa</taxon>
        <taxon>Chordata</taxon>
        <taxon>Craniata</taxon>
        <taxon>Vertebrata</taxon>
        <taxon>Cyclostomata</taxon>
        <taxon>Myxini</taxon>
        <taxon>Myxiniformes</taxon>
        <taxon>Myxinidae</taxon>
        <taxon>Eptatretinae</taxon>
        <taxon>Eptatretus</taxon>
    </lineage>
</organism>
<name>A0A8C4QDY9_EPTBU</name>
<dbReference type="Proteomes" id="UP000694388">
    <property type="component" value="Unplaced"/>
</dbReference>
<feature type="domain" description="SH3" evidence="3">
    <location>
        <begin position="41"/>
        <end position="98"/>
    </location>
</feature>
<dbReference type="AlphaFoldDB" id="A0A8C4QDY9"/>
<dbReference type="FunFam" id="2.30.30.40:FF:000072">
    <property type="entry name" value="Unconventional Myosin IB"/>
    <property type="match status" value="1"/>
</dbReference>
<sequence>MVICPSSIPSNAERQARQQHVPFLVLVCLGQGRVRTSNLPYSEGAVVGLYNYTAHNCDEISFCVGQVITVTKKQHSDWWEGELGGVTGLFPSNYVKAL</sequence>
<reference evidence="4" key="1">
    <citation type="submission" date="2025-08" db="UniProtKB">
        <authorList>
            <consortium name="Ensembl"/>
        </authorList>
    </citation>
    <scope>IDENTIFICATION</scope>
</reference>
<dbReference type="PANTHER" id="PTHR46026:SF1">
    <property type="entry name" value="RHO-TYPE GUANINE NUCLEOTIDE EXCHANGE FACTOR, ISOFORM F"/>
    <property type="match status" value="1"/>
</dbReference>
<proteinExistence type="predicted"/>
<dbReference type="PROSITE" id="PS50002">
    <property type="entry name" value="SH3"/>
    <property type="match status" value="1"/>
</dbReference>
<evidence type="ECO:0000256" key="1">
    <source>
        <dbReference type="ARBA" id="ARBA00022443"/>
    </source>
</evidence>
<keyword evidence="1 2" id="KW-0728">SH3 domain</keyword>
<evidence type="ECO:0000313" key="4">
    <source>
        <dbReference type="Ensembl" id="ENSEBUP00000014065.1"/>
    </source>
</evidence>
<evidence type="ECO:0000256" key="2">
    <source>
        <dbReference type="PROSITE-ProRule" id="PRU00192"/>
    </source>
</evidence>
<dbReference type="PRINTS" id="PR00499">
    <property type="entry name" value="P67PHOX"/>
</dbReference>
<dbReference type="PANTHER" id="PTHR46026">
    <property type="entry name" value="RHO-TYPE GUANINE NUCLEOTIDE EXCHANGE FACTOR, ISOFORM F"/>
    <property type="match status" value="1"/>
</dbReference>
<dbReference type="InterPro" id="IPR036028">
    <property type="entry name" value="SH3-like_dom_sf"/>
</dbReference>
<reference evidence="4" key="2">
    <citation type="submission" date="2025-09" db="UniProtKB">
        <authorList>
            <consortium name="Ensembl"/>
        </authorList>
    </citation>
    <scope>IDENTIFICATION</scope>
</reference>
<dbReference type="Pfam" id="PF14604">
    <property type="entry name" value="SH3_9"/>
    <property type="match status" value="1"/>
</dbReference>
<dbReference type="PRINTS" id="PR00452">
    <property type="entry name" value="SH3DOMAIN"/>
</dbReference>
<dbReference type="Gene3D" id="2.30.30.40">
    <property type="entry name" value="SH3 Domains"/>
    <property type="match status" value="1"/>
</dbReference>
<dbReference type="Ensembl" id="ENSEBUT00000014641.1">
    <property type="protein sequence ID" value="ENSEBUP00000014065.1"/>
    <property type="gene ID" value="ENSEBUG00000008864.1"/>
</dbReference>
<evidence type="ECO:0000313" key="5">
    <source>
        <dbReference type="Proteomes" id="UP000694388"/>
    </source>
</evidence>
<dbReference type="GeneTree" id="ENSGT00990000207883"/>
<protein>
    <recommendedName>
        <fullName evidence="3">SH3 domain-containing protein</fullName>
    </recommendedName>
</protein>
<keyword evidence="5" id="KW-1185">Reference proteome</keyword>
<dbReference type="SMART" id="SM00326">
    <property type="entry name" value="SH3"/>
    <property type="match status" value="1"/>
</dbReference>